<proteinExistence type="predicted"/>
<feature type="signal peptide" evidence="1">
    <location>
        <begin position="1"/>
        <end position="21"/>
    </location>
</feature>
<comment type="caution">
    <text evidence="2">The sequence shown here is derived from an EMBL/GenBank/DDBJ whole genome shotgun (WGS) entry which is preliminary data.</text>
</comment>
<evidence type="ECO:0008006" key="4">
    <source>
        <dbReference type="Google" id="ProtNLM"/>
    </source>
</evidence>
<reference evidence="2 3" key="1">
    <citation type="submission" date="2018-02" db="EMBL/GenBank/DDBJ databases">
        <title>Genome sequencing of Solimonas sp. HR-BB.</title>
        <authorList>
            <person name="Lee Y."/>
            <person name="Jeon C.O."/>
        </authorList>
    </citation>
    <scope>NUCLEOTIDE SEQUENCE [LARGE SCALE GENOMIC DNA]</scope>
    <source>
        <strain evidence="2 3">HR-BB</strain>
    </source>
</reference>
<keyword evidence="3" id="KW-1185">Reference proteome</keyword>
<evidence type="ECO:0000313" key="2">
    <source>
        <dbReference type="EMBL" id="PPE73835.1"/>
    </source>
</evidence>
<gene>
    <name evidence="2" type="ORF">C3942_10540</name>
</gene>
<name>A0A2S5TFS6_9GAMM</name>
<accession>A0A2S5TFS6</accession>
<evidence type="ECO:0000256" key="1">
    <source>
        <dbReference type="SAM" id="SignalP"/>
    </source>
</evidence>
<dbReference type="OrthoDB" id="7061880at2"/>
<organism evidence="2 3">
    <name type="scientific">Solimonas fluminis</name>
    <dbReference type="NCBI Taxonomy" id="2086571"/>
    <lineage>
        <taxon>Bacteria</taxon>
        <taxon>Pseudomonadati</taxon>
        <taxon>Pseudomonadota</taxon>
        <taxon>Gammaproteobacteria</taxon>
        <taxon>Nevskiales</taxon>
        <taxon>Nevskiaceae</taxon>
        <taxon>Solimonas</taxon>
    </lineage>
</organism>
<keyword evidence="1" id="KW-0732">Signal</keyword>
<sequence length="243" mass="26321">MRNKKTAMVLLMLMAPGMAQADEVARHGGLGLRLGTAGIGIDYTYGLNRFFDLRAGYNFGSYSDSYEEDGIDYDADLKISAASLMVDYKPFAGGFRISAGLYTSAPELDLDARTRNNTETFEVGDREYRGDDLRLDGGIDLGSTAPYLGIGWGGTTNATGFGVSFDLGVMFTQSPDVALAASGRACDATANPDCDPTDPAESFDAASNPLFQTELQNEVKNLEDDSEDFKFWPVLSLGLHYRF</sequence>
<dbReference type="Proteomes" id="UP000238220">
    <property type="component" value="Unassembled WGS sequence"/>
</dbReference>
<evidence type="ECO:0000313" key="3">
    <source>
        <dbReference type="Proteomes" id="UP000238220"/>
    </source>
</evidence>
<dbReference type="EMBL" id="PSNW01000005">
    <property type="protein sequence ID" value="PPE73835.1"/>
    <property type="molecule type" value="Genomic_DNA"/>
</dbReference>
<feature type="chain" id="PRO_5015746110" description="Outer membrane protein beta-barrel domain-containing protein" evidence="1">
    <location>
        <begin position="22"/>
        <end position="243"/>
    </location>
</feature>
<protein>
    <recommendedName>
        <fullName evidence="4">Outer membrane protein beta-barrel domain-containing protein</fullName>
    </recommendedName>
</protein>
<dbReference type="RefSeq" id="WP_104230350.1">
    <property type="nucleotide sequence ID" value="NZ_PSNW01000005.1"/>
</dbReference>
<dbReference type="Gene3D" id="2.40.160.170">
    <property type="match status" value="1"/>
</dbReference>
<dbReference type="AlphaFoldDB" id="A0A2S5TFS6"/>